<dbReference type="Proteomes" id="UP000243499">
    <property type="component" value="Chromosome 9"/>
</dbReference>
<feature type="compositionally biased region" description="Acidic residues" evidence="1">
    <location>
        <begin position="74"/>
        <end position="83"/>
    </location>
</feature>
<feature type="region of interest" description="Disordered" evidence="1">
    <location>
        <begin position="1"/>
        <end position="119"/>
    </location>
</feature>
<feature type="compositionally biased region" description="Basic and acidic residues" evidence="1">
    <location>
        <begin position="198"/>
        <end position="207"/>
    </location>
</feature>
<reference evidence="2" key="1">
    <citation type="submission" date="2018-04" db="EMBL/GenBank/DDBJ databases">
        <title>WGS assembly of Panicum hallii.</title>
        <authorList>
            <person name="Lovell J."/>
            <person name="Jenkins J."/>
            <person name="Lowry D."/>
            <person name="Mamidi S."/>
            <person name="Sreedasyam A."/>
            <person name="Weng X."/>
            <person name="Barry K."/>
            <person name="Bonette J."/>
            <person name="Campitelli B."/>
            <person name="Daum C."/>
            <person name="Gordon S."/>
            <person name="Gould B."/>
            <person name="Lipzen A."/>
            <person name="Macqueen A."/>
            <person name="Palacio-Mejia J."/>
            <person name="Plott C."/>
            <person name="Shakirov E."/>
            <person name="Shu S."/>
            <person name="Yoshinaga Y."/>
            <person name="Zane M."/>
            <person name="Rokhsar D."/>
            <person name="Grimwood J."/>
            <person name="Schmutz J."/>
            <person name="Juenger T."/>
        </authorList>
    </citation>
    <scope>NUCLEOTIDE SEQUENCE [LARGE SCALE GENOMIC DNA]</scope>
    <source>
        <strain evidence="2">FIL2</strain>
    </source>
</reference>
<proteinExistence type="predicted"/>
<evidence type="ECO:0000256" key="1">
    <source>
        <dbReference type="SAM" id="MobiDB-lite"/>
    </source>
</evidence>
<dbReference type="PANTHER" id="PTHR34397">
    <property type="entry name" value="OS05G0237600 PROTEIN"/>
    <property type="match status" value="1"/>
</dbReference>
<dbReference type="EMBL" id="CM008054">
    <property type="protein sequence ID" value="PAN44616.1"/>
    <property type="molecule type" value="Genomic_DNA"/>
</dbReference>
<dbReference type="Gramene" id="PAN44616">
    <property type="protein sequence ID" value="PAN44616"/>
    <property type="gene ID" value="PAHAL_9G057800"/>
</dbReference>
<evidence type="ECO:0008006" key="3">
    <source>
        <dbReference type="Google" id="ProtNLM"/>
    </source>
</evidence>
<accession>A0A2S3IHB2</accession>
<protein>
    <recommendedName>
        <fullName evidence="3">TF-B3 domain-containing protein</fullName>
    </recommendedName>
</protein>
<organism evidence="2">
    <name type="scientific">Panicum hallii</name>
    <dbReference type="NCBI Taxonomy" id="206008"/>
    <lineage>
        <taxon>Eukaryota</taxon>
        <taxon>Viridiplantae</taxon>
        <taxon>Streptophyta</taxon>
        <taxon>Embryophyta</taxon>
        <taxon>Tracheophyta</taxon>
        <taxon>Spermatophyta</taxon>
        <taxon>Magnoliopsida</taxon>
        <taxon>Liliopsida</taxon>
        <taxon>Poales</taxon>
        <taxon>Poaceae</taxon>
        <taxon>PACMAD clade</taxon>
        <taxon>Panicoideae</taxon>
        <taxon>Panicodae</taxon>
        <taxon>Paniceae</taxon>
        <taxon>Panicinae</taxon>
        <taxon>Panicum</taxon>
        <taxon>Panicum sect. Panicum</taxon>
    </lineage>
</organism>
<dbReference type="AlphaFoldDB" id="A0A2S3IHB2"/>
<name>A0A2S3IHB2_9POAL</name>
<evidence type="ECO:0000313" key="2">
    <source>
        <dbReference type="EMBL" id="PAN44616.1"/>
    </source>
</evidence>
<feature type="region of interest" description="Disordered" evidence="1">
    <location>
        <begin position="180"/>
        <end position="207"/>
    </location>
</feature>
<dbReference type="PANTHER" id="PTHR34397:SF23">
    <property type="entry name" value="EXPRESSED PROTEIN"/>
    <property type="match status" value="1"/>
</dbReference>
<gene>
    <name evidence="2" type="ORF">PAHAL_9G057800</name>
</gene>
<sequence length="294" mass="31977">MGDTLDLELRLGLGPRDSSPRSNGAAAEGARRVDLLFSTDARKGAGCGEAVSDRGETEQPTSAAKDVLQVPQKEEDEEEEEAAAAEPGSKRSKTEPPASPPAARKKAEQEDGGATEPAWVRAELLSRHALPPELPLHFVQEKVLTESDLKSDQSRLLIWSGGSDRLRPLLSAGELTHCGLDSTHRRRTKSPAQGQEVDGAKKRRDDKTRYPGVPVLVYERAAERAPAALRLNSFLSTKAMVINGHGYGSFVAGSGFKKGDRVEVWAFRRPNDQHLCFVVAKRDDDRLAAINPQE</sequence>